<name>A0A225WCQ2_9STRA</name>
<dbReference type="AlphaFoldDB" id="A0A225WCQ2"/>
<protein>
    <submittedName>
        <fullName evidence="1">Reverse transcriptase</fullName>
    </submittedName>
</protein>
<accession>A0A225WCQ2</accession>
<dbReference type="GO" id="GO:0003964">
    <property type="term" value="F:RNA-directed DNA polymerase activity"/>
    <property type="evidence" value="ECO:0007669"/>
    <property type="project" value="UniProtKB-KW"/>
</dbReference>
<proteinExistence type="predicted"/>
<dbReference type="OrthoDB" id="129342at2759"/>
<keyword evidence="2" id="KW-1185">Reference proteome</keyword>
<dbReference type="PANTHER" id="PTHR33116">
    <property type="entry name" value="REVERSE TRANSCRIPTASE ZINC-BINDING DOMAIN-CONTAINING PROTEIN-RELATED-RELATED"/>
    <property type="match status" value="1"/>
</dbReference>
<sequence>MNGKQEVELRIGGYADDTAIYLDSPKRITALLEMTAKFSAASGLQVNASKTVVVALHFKGPTSNIKLPSGLRFQEISAFSRYLGAHVGSRDATEYSWGKAIRQMEARLRIASVKMLTEEQRGVLAAAIIIPKITYVARHAWPPLKWLKTLQKCIHNFVWFGIFAREVTHGRAWIATGIAALPRREGGLGIPSVRAECMAMAASEITRWASCNSDTIRIVGDILHGAHTVEIQREQFITIGYHPALLHGRKFPSSNWQAGQEMINMAGQDDLNMPFAELTRKTFSVITDLLPDVSEWADGTCTIATGALKGTGTIGMRQWTQKNRGVFCVEWLPRMAVKYLMLFDETGSRVTPEICNSMMVQAQTTVGELMRWAHISATDVAFQLLKHGSPIQRPSSIRLAHMTQLIGLLLLNFPEMVYQTPYPEEVRLVTTSVDHPYVLQLPDDNQRRAVLITVGKQATTEFNITGGQKLLADVQAAISPEHVVKDFHLHPRLDRLACLGAGKRRWARSCAQFKKIYTAHSRETGKLQLVKRTERRRSDDPLIHSALESVSWQEIRRWIGADAWGERLLYRIKTGSLTCFDRMQNRTGCPHSECVGRDDITLSHIFWECPAATSIWTTFIYQWASLGYPAAMQTPDTCFTFKFGMVPRAILDRHAKENFWVPQIERDAVGLQLHRAAADCWKLGVLWVLRIIWKWRTEHYAVNKVLTAKKF</sequence>
<gene>
    <name evidence="1" type="ORF">PHMEG_00010845</name>
</gene>
<reference evidence="2" key="1">
    <citation type="submission" date="2017-03" db="EMBL/GenBank/DDBJ databases">
        <title>Phytopthora megakarya and P. palmivora, two closely related causual agents of cacao black pod achieved similar genome size and gene model numbers by different mechanisms.</title>
        <authorList>
            <person name="Ali S."/>
            <person name="Shao J."/>
            <person name="Larry D.J."/>
            <person name="Kronmiller B."/>
            <person name="Shen D."/>
            <person name="Strem M.D."/>
            <person name="Melnick R.L."/>
            <person name="Guiltinan M.J."/>
            <person name="Tyler B.M."/>
            <person name="Meinhardt L.W."/>
            <person name="Bailey B.A."/>
        </authorList>
    </citation>
    <scope>NUCLEOTIDE SEQUENCE [LARGE SCALE GENOMIC DNA]</scope>
    <source>
        <strain evidence="2">zdho120</strain>
    </source>
</reference>
<organism evidence="1 2">
    <name type="scientific">Phytophthora megakarya</name>
    <dbReference type="NCBI Taxonomy" id="4795"/>
    <lineage>
        <taxon>Eukaryota</taxon>
        <taxon>Sar</taxon>
        <taxon>Stramenopiles</taxon>
        <taxon>Oomycota</taxon>
        <taxon>Peronosporomycetes</taxon>
        <taxon>Peronosporales</taxon>
        <taxon>Peronosporaceae</taxon>
        <taxon>Phytophthora</taxon>
    </lineage>
</organism>
<keyword evidence="1" id="KW-0695">RNA-directed DNA polymerase</keyword>
<dbReference type="EMBL" id="NBNE01001111">
    <property type="protein sequence ID" value="OWZ15503.1"/>
    <property type="molecule type" value="Genomic_DNA"/>
</dbReference>
<dbReference type="Proteomes" id="UP000198211">
    <property type="component" value="Unassembled WGS sequence"/>
</dbReference>
<keyword evidence="1" id="KW-0808">Transferase</keyword>
<dbReference type="PANTHER" id="PTHR33116:SF76">
    <property type="entry name" value="DUF4283 DOMAIN-CONTAINING PROTEIN"/>
    <property type="match status" value="1"/>
</dbReference>
<evidence type="ECO:0000313" key="1">
    <source>
        <dbReference type="EMBL" id="OWZ15503.1"/>
    </source>
</evidence>
<comment type="caution">
    <text evidence="1">The sequence shown here is derived from an EMBL/GenBank/DDBJ whole genome shotgun (WGS) entry which is preliminary data.</text>
</comment>
<evidence type="ECO:0000313" key="2">
    <source>
        <dbReference type="Proteomes" id="UP000198211"/>
    </source>
</evidence>
<keyword evidence="1" id="KW-0548">Nucleotidyltransferase</keyword>
<dbReference type="STRING" id="4795.A0A225WCQ2"/>